<dbReference type="Gene3D" id="3.30.2020.30">
    <property type="match status" value="1"/>
</dbReference>
<evidence type="ECO:0000259" key="3">
    <source>
        <dbReference type="Pfam" id="PF06155"/>
    </source>
</evidence>
<dbReference type="EMBL" id="JAUQOO010000010">
    <property type="protein sequence ID" value="MDO7928053.1"/>
    <property type="molecule type" value="Genomic_DNA"/>
</dbReference>
<evidence type="ECO:0000256" key="2">
    <source>
        <dbReference type="ARBA" id="ARBA00023004"/>
    </source>
</evidence>
<name>A0ABT9CTA5_9PSED</name>
<protein>
    <submittedName>
        <fullName evidence="4">Gamma-butyrobetaine hydroxylase-like domain-containing protein</fullName>
    </submittedName>
</protein>
<evidence type="ECO:0000256" key="1">
    <source>
        <dbReference type="ARBA" id="ARBA00022723"/>
    </source>
</evidence>
<evidence type="ECO:0000313" key="4">
    <source>
        <dbReference type="EMBL" id="MDO7928053.1"/>
    </source>
</evidence>
<sequence length="94" mass="10535">MMVPSAIRNVRHGGLLHVEWPDGQAQALAHGQLRALCPCSHCRAARLRGRIDLVNEEVRITDIVDQGYGVQLIFSDGHMQGIYPWAYIRAMITL</sequence>
<dbReference type="InterPro" id="IPR038492">
    <property type="entry name" value="GBBH-like_N_sf"/>
</dbReference>
<gene>
    <name evidence="4" type="ORF">Q6A51_14755</name>
</gene>
<proteinExistence type="predicted"/>
<dbReference type="Proteomes" id="UP001223016">
    <property type="component" value="Unassembled WGS sequence"/>
</dbReference>
<dbReference type="PANTHER" id="PTHR35303:SF8">
    <property type="entry name" value="GAMMA-BUTYROBETAINE HYDROXYLASE-LIKE N-TERMINAL DOMAIN-CONTAINING PROTEIN"/>
    <property type="match status" value="1"/>
</dbReference>
<evidence type="ECO:0000313" key="5">
    <source>
        <dbReference type="Proteomes" id="UP001223016"/>
    </source>
</evidence>
<accession>A0ABT9CTA5</accession>
<dbReference type="PANTHER" id="PTHR35303">
    <property type="entry name" value="OS02G0197800 PROTEIN"/>
    <property type="match status" value="1"/>
</dbReference>
<reference evidence="4 5" key="1">
    <citation type="submission" date="2023-07" db="EMBL/GenBank/DDBJ databases">
        <title>Identification of four novel Pseudomonas species associated with bacterial leaf spot of cucurbits.</title>
        <authorList>
            <person name="Fullem K.R."/>
        </authorList>
    </citation>
    <scope>NUCLEOTIDE SEQUENCE [LARGE SCALE GENOMIC DNA]</scope>
    <source>
        <strain evidence="4 5">KFB 138</strain>
    </source>
</reference>
<dbReference type="InterPro" id="IPR010376">
    <property type="entry name" value="GBBH-like_N"/>
</dbReference>
<keyword evidence="5" id="KW-1185">Reference proteome</keyword>
<comment type="caution">
    <text evidence="4">The sequence shown here is derived from an EMBL/GenBank/DDBJ whole genome shotgun (WGS) entry which is preliminary data.</text>
</comment>
<organism evidence="4 5">
    <name type="scientific">Pseudomonas serbiensis</name>
    <dbReference type="NCBI Taxonomy" id="3064350"/>
    <lineage>
        <taxon>Bacteria</taxon>
        <taxon>Pseudomonadati</taxon>
        <taxon>Pseudomonadota</taxon>
        <taxon>Gammaproteobacteria</taxon>
        <taxon>Pseudomonadales</taxon>
        <taxon>Pseudomonadaceae</taxon>
        <taxon>Pseudomonas</taxon>
    </lineage>
</organism>
<keyword evidence="1" id="KW-0479">Metal-binding</keyword>
<dbReference type="RefSeq" id="WP_304575116.1">
    <property type="nucleotide sequence ID" value="NZ_JAUQOO010000010.1"/>
</dbReference>
<feature type="domain" description="Gamma-butyrobetaine hydroxylase-like N-terminal" evidence="3">
    <location>
        <begin position="9"/>
        <end position="89"/>
    </location>
</feature>
<dbReference type="Pfam" id="PF06155">
    <property type="entry name" value="GBBH-like_N"/>
    <property type="match status" value="1"/>
</dbReference>
<keyword evidence="2" id="KW-0408">Iron</keyword>